<keyword evidence="2" id="KW-0732">Signal</keyword>
<keyword evidence="4" id="KW-1185">Reference proteome</keyword>
<feature type="chain" id="PRO_5040836796" evidence="2">
    <location>
        <begin position="17"/>
        <end position="395"/>
    </location>
</feature>
<feature type="signal peptide" evidence="2">
    <location>
        <begin position="1"/>
        <end position="16"/>
    </location>
</feature>
<organism evidence="3 4">
    <name type="scientific">Kineosporia babensis</name>
    <dbReference type="NCBI Taxonomy" id="499548"/>
    <lineage>
        <taxon>Bacteria</taxon>
        <taxon>Bacillati</taxon>
        <taxon>Actinomycetota</taxon>
        <taxon>Actinomycetes</taxon>
        <taxon>Kineosporiales</taxon>
        <taxon>Kineosporiaceae</taxon>
        <taxon>Kineosporia</taxon>
    </lineage>
</organism>
<reference evidence="3" key="1">
    <citation type="submission" date="2021-11" db="EMBL/GenBank/DDBJ databases">
        <title>Streptomyces corallinus and Kineosporia corallina sp. nov., two new coral-derived marine actinobacteria.</title>
        <authorList>
            <person name="Buangrab K."/>
            <person name="Sutthacheep M."/>
            <person name="Yeemin T."/>
            <person name="Harunari E."/>
            <person name="Igarashi Y."/>
            <person name="Sripreechasak P."/>
            <person name="Kanchanasin P."/>
            <person name="Tanasupawat S."/>
            <person name="Phongsopitanun W."/>
        </authorList>
    </citation>
    <scope>NUCLEOTIDE SEQUENCE</scope>
    <source>
        <strain evidence="3">JCM 31032</strain>
    </source>
</reference>
<dbReference type="AlphaFoldDB" id="A0A9X1N923"/>
<dbReference type="Proteomes" id="UP001138997">
    <property type="component" value="Unassembled WGS sequence"/>
</dbReference>
<evidence type="ECO:0000313" key="4">
    <source>
        <dbReference type="Proteomes" id="UP001138997"/>
    </source>
</evidence>
<dbReference type="EMBL" id="JAJOMB010000001">
    <property type="protein sequence ID" value="MCD5309815.1"/>
    <property type="molecule type" value="Genomic_DNA"/>
</dbReference>
<protein>
    <submittedName>
        <fullName evidence="3">Uncharacterized protein</fullName>
    </submittedName>
</protein>
<accession>A0A9X1N923</accession>
<gene>
    <name evidence="3" type="ORF">LR394_02830</name>
</gene>
<evidence type="ECO:0000256" key="1">
    <source>
        <dbReference type="SAM" id="MobiDB-lite"/>
    </source>
</evidence>
<name>A0A9X1N923_9ACTN</name>
<comment type="caution">
    <text evidence="3">The sequence shown here is derived from an EMBL/GenBank/DDBJ whole genome shotgun (WGS) entry which is preliminary data.</text>
</comment>
<evidence type="ECO:0000256" key="2">
    <source>
        <dbReference type="SAM" id="SignalP"/>
    </source>
</evidence>
<evidence type="ECO:0000313" key="3">
    <source>
        <dbReference type="EMBL" id="MCD5309815.1"/>
    </source>
</evidence>
<feature type="compositionally biased region" description="Gly residues" evidence="1">
    <location>
        <begin position="25"/>
        <end position="44"/>
    </location>
</feature>
<proteinExistence type="predicted"/>
<feature type="region of interest" description="Disordered" evidence="1">
    <location>
        <begin position="25"/>
        <end position="48"/>
    </location>
</feature>
<dbReference type="PROSITE" id="PS51257">
    <property type="entry name" value="PROKAR_LIPOPROTEIN"/>
    <property type="match status" value="1"/>
</dbReference>
<dbReference type="RefSeq" id="WP_231438733.1">
    <property type="nucleotide sequence ID" value="NZ_JAJOMB010000001.1"/>
</dbReference>
<sequence length="395" mass="40532">MTTRSKVMAFAGFGLAAAVGISGCGSSSGGSGDSGSGSDNGGGTPKDKVVSAFQALNDSSNAGFTLKLDSSVADIEKINAAQDADDKIDASDQQAIEKVLAGKVTMNMSAPDGKTFGDLTKESTANQDAQALLKDPAALEAALKGQGSFAMSVVLDESGLFEFVTKDGVVYVRADVDKIAELAEQNASALESQLGQLPPVIATPVQKLLDGEWVSLDLIATVKILDEQGVLDQLPTETVSPTVDEAKVQAFIDSLSASFEADATVTEIDGGDQGDGYQVTVPAKKIATSVQDDLIAVVGQESADDIRDSIQEMPDKDVNVEVFVKDDKLSGINLDLIQFLDKPVEDATFAVNLGVDANAGAVQVPGNATAVDVKGIFNLIPADSLAGLAGGSAGL</sequence>